<feature type="region of interest" description="C-terminal hotdog fold" evidence="8">
    <location>
        <begin position="1155"/>
        <end position="1307"/>
    </location>
</feature>
<proteinExistence type="predicted"/>
<dbReference type="Pfam" id="PF08659">
    <property type="entry name" value="KR"/>
    <property type="match status" value="1"/>
</dbReference>
<dbReference type="SUPFAM" id="SSF53335">
    <property type="entry name" value="S-adenosyl-L-methionine-dependent methyltransferases"/>
    <property type="match status" value="1"/>
</dbReference>
<feature type="domain" description="PKS/mFAS DH" evidence="12">
    <location>
        <begin position="994"/>
        <end position="1307"/>
    </location>
</feature>
<dbReference type="InterPro" id="IPR014030">
    <property type="entry name" value="Ketoacyl_synth_N"/>
</dbReference>
<accession>A0A8H5JFC8</accession>
<gene>
    <name evidence="13" type="ORF">FPHYL_8542</name>
</gene>
<feature type="region of interest" description="Disordered" evidence="9">
    <location>
        <begin position="1"/>
        <end position="50"/>
    </location>
</feature>
<dbReference type="Pfam" id="PF21089">
    <property type="entry name" value="PKS_DH_N"/>
    <property type="match status" value="1"/>
</dbReference>
<dbReference type="InterPro" id="IPR032821">
    <property type="entry name" value="PKS_assoc"/>
</dbReference>
<feature type="domain" description="Ketosynthase family 3 (KS3)" evidence="11">
    <location>
        <begin position="57"/>
        <end position="479"/>
    </location>
</feature>
<dbReference type="InterPro" id="IPR011008">
    <property type="entry name" value="Dimeric_a/b-barrel"/>
</dbReference>
<dbReference type="InterPro" id="IPR018201">
    <property type="entry name" value="Ketoacyl_synth_AS"/>
</dbReference>
<name>A0A8H5JFC8_9HYPO</name>
<dbReference type="Gene3D" id="1.10.1200.10">
    <property type="entry name" value="ACP-like"/>
    <property type="match status" value="1"/>
</dbReference>
<dbReference type="SUPFAM" id="SSF50129">
    <property type="entry name" value="GroES-like"/>
    <property type="match status" value="1"/>
</dbReference>
<keyword evidence="2" id="KW-0597">Phosphoprotein</keyword>
<evidence type="ECO:0000259" key="12">
    <source>
        <dbReference type="PROSITE" id="PS52019"/>
    </source>
</evidence>
<keyword evidence="1" id="KW-0596">Phosphopantetheine</keyword>
<dbReference type="GO" id="GO:1901336">
    <property type="term" value="P:lactone biosynthetic process"/>
    <property type="evidence" value="ECO:0007669"/>
    <property type="project" value="UniProtKB-ARBA"/>
</dbReference>
<dbReference type="InterPro" id="IPR029063">
    <property type="entry name" value="SAM-dependent_MTases_sf"/>
</dbReference>
<dbReference type="OrthoDB" id="329835at2759"/>
<dbReference type="SMART" id="SM00822">
    <property type="entry name" value="PKS_KR"/>
    <property type="match status" value="1"/>
</dbReference>
<dbReference type="SUPFAM" id="SSF55048">
    <property type="entry name" value="Probable ACP-binding domain of malonyl-CoA ACP transacylase"/>
    <property type="match status" value="1"/>
</dbReference>
<dbReference type="SUPFAM" id="SSF51735">
    <property type="entry name" value="NAD(P)-binding Rossmann-fold domains"/>
    <property type="match status" value="2"/>
</dbReference>
<dbReference type="InterPro" id="IPR014031">
    <property type="entry name" value="Ketoacyl_synth_C"/>
</dbReference>
<dbReference type="GO" id="GO:0030639">
    <property type="term" value="P:polyketide biosynthetic process"/>
    <property type="evidence" value="ECO:0007669"/>
    <property type="project" value="UniProtKB-ARBA"/>
</dbReference>
<organism evidence="13 14">
    <name type="scientific">Fusarium phyllophilum</name>
    <dbReference type="NCBI Taxonomy" id="47803"/>
    <lineage>
        <taxon>Eukaryota</taxon>
        <taxon>Fungi</taxon>
        <taxon>Dikarya</taxon>
        <taxon>Ascomycota</taxon>
        <taxon>Pezizomycotina</taxon>
        <taxon>Sordariomycetes</taxon>
        <taxon>Hypocreomycetidae</taxon>
        <taxon>Hypocreales</taxon>
        <taxon>Nectriaceae</taxon>
        <taxon>Fusarium</taxon>
        <taxon>Fusarium fujikuroi species complex</taxon>
    </lineage>
</organism>
<dbReference type="InterPro" id="IPR013154">
    <property type="entry name" value="ADH-like_N"/>
</dbReference>
<dbReference type="PROSITE" id="PS50075">
    <property type="entry name" value="CARRIER"/>
    <property type="match status" value="1"/>
</dbReference>
<dbReference type="Gene3D" id="3.90.180.10">
    <property type="entry name" value="Medium-chain alcohol dehydrogenases, catalytic domain"/>
    <property type="match status" value="1"/>
</dbReference>
<feature type="domain" description="Carrier" evidence="10">
    <location>
        <begin position="2328"/>
        <end position="2405"/>
    </location>
</feature>
<dbReference type="Pfam" id="PF00550">
    <property type="entry name" value="PP-binding"/>
    <property type="match status" value="1"/>
</dbReference>
<keyword evidence="4" id="KW-0521">NADP</keyword>
<feature type="active site" description="Proton donor; for dehydratase activity" evidence="8">
    <location>
        <position position="1220"/>
    </location>
</feature>
<dbReference type="Gene3D" id="3.40.50.150">
    <property type="entry name" value="Vaccinia Virus protein VP39"/>
    <property type="match status" value="1"/>
</dbReference>
<dbReference type="InterPro" id="IPR020841">
    <property type="entry name" value="PKS_Beta-ketoAc_synthase_dom"/>
</dbReference>
<evidence type="ECO:0000256" key="1">
    <source>
        <dbReference type="ARBA" id="ARBA00022450"/>
    </source>
</evidence>
<dbReference type="PROSITE" id="PS00012">
    <property type="entry name" value="PHOSPHOPANTETHEINE"/>
    <property type="match status" value="1"/>
</dbReference>
<dbReference type="Pfam" id="PF08240">
    <property type="entry name" value="ADH_N"/>
    <property type="match status" value="1"/>
</dbReference>
<feature type="active site" description="Proton acceptor; for dehydratase activity" evidence="8">
    <location>
        <position position="1026"/>
    </location>
</feature>
<dbReference type="InterPro" id="IPR016035">
    <property type="entry name" value="Acyl_Trfase/lysoPLipase"/>
</dbReference>
<dbReference type="InterPro" id="IPR050091">
    <property type="entry name" value="PKS_NRPS_Biosynth_Enz"/>
</dbReference>
<dbReference type="CDD" id="cd00833">
    <property type="entry name" value="PKS"/>
    <property type="match status" value="1"/>
</dbReference>
<dbReference type="PANTHER" id="PTHR43775:SF29">
    <property type="entry name" value="ASPERFURANONE POLYKETIDE SYNTHASE AFOG-RELATED"/>
    <property type="match status" value="1"/>
</dbReference>
<dbReference type="PANTHER" id="PTHR43775">
    <property type="entry name" value="FATTY ACID SYNTHASE"/>
    <property type="match status" value="1"/>
</dbReference>
<evidence type="ECO:0000313" key="13">
    <source>
        <dbReference type="EMBL" id="KAF5554112.1"/>
    </source>
</evidence>
<evidence type="ECO:0000256" key="8">
    <source>
        <dbReference type="PROSITE-ProRule" id="PRU01363"/>
    </source>
</evidence>
<evidence type="ECO:0000256" key="4">
    <source>
        <dbReference type="ARBA" id="ARBA00022857"/>
    </source>
</evidence>
<keyword evidence="5" id="KW-0560">Oxidoreductase</keyword>
<evidence type="ECO:0000256" key="7">
    <source>
        <dbReference type="ARBA" id="ARBA00023315"/>
    </source>
</evidence>
<dbReference type="GO" id="GO:0031177">
    <property type="term" value="F:phosphopantetheine binding"/>
    <property type="evidence" value="ECO:0007669"/>
    <property type="project" value="InterPro"/>
</dbReference>
<dbReference type="Proteomes" id="UP000582016">
    <property type="component" value="Unassembled WGS sequence"/>
</dbReference>
<dbReference type="SMART" id="SM00827">
    <property type="entry name" value="PKS_AT"/>
    <property type="match status" value="1"/>
</dbReference>
<dbReference type="SMART" id="SM00823">
    <property type="entry name" value="PKS_PP"/>
    <property type="match status" value="1"/>
</dbReference>
<keyword evidence="3" id="KW-0808">Transferase</keyword>
<dbReference type="InterPro" id="IPR056501">
    <property type="entry name" value="NAD-bd_HRPKS_sdrA"/>
</dbReference>
<dbReference type="Pfam" id="PF13602">
    <property type="entry name" value="ADH_zinc_N_2"/>
    <property type="match status" value="1"/>
</dbReference>
<dbReference type="InterPro" id="IPR016036">
    <property type="entry name" value="Malonyl_transacylase_ACP-bd"/>
</dbReference>
<dbReference type="CDD" id="cd05274">
    <property type="entry name" value="KR_FAS_SDR_x"/>
    <property type="match status" value="1"/>
</dbReference>
<dbReference type="SMART" id="SM00826">
    <property type="entry name" value="PKS_DH"/>
    <property type="match status" value="1"/>
</dbReference>
<dbReference type="InterPro" id="IPR009081">
    <property type="entry name" value="PP-bd_ACP"/>
</dbReference>
<dbReference type="GO" id="GO:0016491">
    <property type="term" value="F:oxidoreductase activity"/>
    <property type="evidence" value="ECO:0007669"/>
    <property type="project" value="UniProtKB-KW"/>
</dbReference>
<dbReference type="Gene3D" id="3.10.129.110">
    <property type="entry name" value="Polyketide synthase dehydratase"/>
    <property type="match status" value="1"/>
</dbReference>
<evidence type="ECO:0000256" key="2">
    <source>
        <dbReference type="ARBA" id="ARBA00022553"/>
    </source>
</evidence>
<comment type="caution">
    <text evidence="13">The sequence shown here is derived from an EMBL/GenBank/DDBJ whole genome shotgun (WGS) entry which is preliminary data.</text>
</comment>
<dbReference type="PROSITE" id="PS52019">
    <property type="entry name" value="PKS_MFAS_DH"/>
    <property type="match status" value="1"/>
</dbReference>
<dbReference type="SUPFAM" id="SSF53901">
    <property type="entry name" value="Thiolase-like"/>
    <property type="match status" value="1"/>
</dbReference>
<dbReference type="Pfam" id="PF14765">
    <property type="entry name" value="PS-DH"/>
    <property type="match status" value="1"/>
</dbReference>
<dbReference type="InterPro" id="IPR042104">
    <property type="entry name" value="PKS_dehydratase_sf"/>
</dbReference>
<dbReference type="InterPro" id="IPR020807">
    <property type="entry name" value="PKS_DH"/>
</dbReference>
<protein>
    <submittedName>
        <fullName evidence="13">Polyketide synthase</fullName>
    </submittedName>
</protein>
<dbReference type="InterPro" id="IPR013968">
    <property type="entry name" value="PKS_KR"/>
</dbReference>
<dbReference type="SUPFAM" id="SSF52151">
    <property type="entry name" value="FabD/lysophospholipase-like"/>
    <property type="match status" value="1"/>
</dbReference>
<dbReference type="GO" id="GO:0006633">
    <property type="term" value="P:fatty acid biosynthetic process"/>
    <property type="evidence" value="ECO:0007669"/>
    <property type="project" value="InterPro"/>
</dbReference>
<evidence type="ECO:0000256" key="6">
    <source>
        <dbReference type="ARBA" id="ARBA00023268"/>
    </source>
</evidence>
<dbReference type="Pfam" id="PF02801">
    <property type="entry name" value="Ketoacyl-synt_C"/>
    <property type="match status" value="1"/>
</dbReference>
<reference evidence="13 14" key="1">
    <citation type="submission" date="2020-05" db="EMBL/GenBank/DDBJ databases">
        <title>Identification and distribution of gene clusters putatively required for synthesis of sphingolipid metabolism inhibitors in phylogenetically diverse species of the filamentous fungus Fusarium.</title>
        <authorList>
            <person name="Kim H.-S."/>
            <person name="Busman M."/>
            <person name="Brown D.W."/>
            <person name="Divon H."/>
            <person name="Uhlig S."/>
            <person name="Proctor R.H."/>
        </authorList>
    </citation>
    <scope>NUCLEOTIDE SEQUENCE [LARGE SCALE GENOMIC DNA]</scope>
    <source>
        <strain evidence="13 14">NRRL 13617</strain>
    </source>
</reference>
<evidence type="ECO:0000259" key="10">
    <source>
        <dbReference type="PROSITE" id="PS50075"/>
    </source>
</evidence>
<dbReference type="InterPro" id="IPR014043">
    <property type="entry name" value="Acyl_transferase_dom"/>
</dbReference>
<dbReference type="PROSITE" id="PS00606">
    <property type="entry name" value="KS3_1"/>
    <property type="match status" value="1"/>
</dbReference>
<dbReference type="InterPro" id="IPR020806">
    <property type="entry name" value="PKS_PP-bd"/>
</dbReference>
<dbReference type="EMBL" id="JAAOAQ010000328">
    <property type="protein sequence ID" value="KAF5554112.1"/>
    <property type="molecule type" value="Genomic_DNA"/>
</dbReference>
<dbReference type="GO" id="GO:0004315">
    <property type="term" value="F:3-oxoacyl-[acyl-carrier-protein] synthase activity"/>
    <property type="evidence" value="ECO:0007669"/>
    <property type="project" value="InterPro"/>
</dbReference>
<evidence type="ECO:0000313" key="14">
    <source>
        <dbReference type="Proteomes" id="UP000582016"/>
    </source>
</evidence>
<dbReference type="SMART" id="SM00829">
    <property type="entry name" value="PKS_ER"/>
    <property type="match status" value="1"/>
</dbReference>
<keyword evidence="14" id="KW-1185">Reference proteome</keyword>
<dbReference type="Gene3D" id="3.40.366.10">
    <property type="entry name" value="Malonyl-Coenzyme A Acyl Carrier Protein, domain 2"/>
    <property type="match status" value="1"/>
</dbReference>
<dbReference type="InterPro" id="IPR036291">
    <property type="entry name" value="NAD(P)-bd_dom_sf"/>
</dbReference>
<dbReference type="PROSITE" id="PS52004">
    <property type="entry name" value="KS3_2"/>
    <property type="match status" value="1"/>
</dbReference>
<dbReference type="InterPro" id="IPR049552">
    <property type="entry name" value="PKS_DH_N"/>
</dbReference>
<dbReference type="InterPro" id="IPR011032">
    <property type="entry name" value="GroES-like_sf"/>
</dbReference>
<keyword evidence="6" id="KW-0511">Multifunctional enzyme</keyword>
<evidence type="ECO:0000256" key="3">
    <source>
        <dbReference type="ARBA" id="ARBA00022679"/>
    </source>
</evidence>
<dbReference type="InterPro" id="IPR049900">
    <property type="entry name" value="PKS_mFAS_DH"/>
</dbReference>
<dbReference type="CDD" id="cd05195">
    <property type="entry name" value="enoyl_red"/>
    <property type="match status" value="1"/>
</dbReference>
<evidence type="ECO:0000256" key="9">
    <source>
        <dbReference type="SAM" id="MobiDB-lite"/>
    </source>
</evidence>
<dbReference type="Gene3D" id="3.40.50.720">
    <property type="entry name" value="NAD(P)-binding Rossmann-like Domain"/>
    <property type="match status" value="2"/>
</dbReference>
<dbReference type="InterPro" id="IPR006162">
    <property type="entry name" value="Ppantetheine_attach_site"/>
</dbReference>
<dbReference type="Gene3D" id="3.40.47.10">
    <property type="match status" value="1"/>
</dbReference>
<dbReference type="SUPFAM" id="SSF47336">
    <property type="entry name" value="ACP-like"/>
    <property type="match status" value="1"/>
</dbReference>
<dbReference type="InterPro" id="IPR020843">
    <property type="entry name" value="ER"/>
</dbReference>
<dbReference type="Pfam" id="PF00109">
    <property type="entry name" value="ketoacyl-synt"/>
    <property type="match status" value="1"/>
</dbReference>
<evidence type="ECO:0000259" key="11">
    <source>
        <dbReference type="PROSITE" id="PS52004"/>
    </source>
</evidence>
<dbReference type="InterPro" id="IPR001227">
    <property type="entry name" value="Ac_transferase_dom_sf"/>
</dbReference>
<sequence length="2615" mass="283433">MTLSNGSNGANGTSNGHGAHPSANGFHNAANGGANNGTPNGGVEHDASLPQLDGDISSAIAVIGVSGRFPGDATSPRHLWDLLKEGRNALSDVPESRFNIDGFYHPDGGRAGTLNTKQGYFLKSDVDKFDAGFFSITPEEARGMDPTQRILLELAYEGLENAGLKIDEVANQHMSCYIGACQHDYWDLQAYDMDSAPKYTATGTGPALLSNRISWFFNLKGPSVTIDTACSSTLTALHLAGQSIRNGESDSALVGGLGLHLLPNFGVFMSSMSFLSADNKCHSFDASANGYARAEGGGFVVLKRLDKALSDGDTIRAVLRSTGSNQDGRTLGITQPSASRQEELIRATYASAGLSFDKTNFFEAHGTGTKVGDPIECSVIGNVFGMTREKPVYVGSVKSNIGHLEGASGLAGLVKTIYSLESGVISPTYGLENVNPKIKLDQWKINIPTEEIKWPAGLRRASINSFGYGGANAHAVLDDAYHFLKTHNLKGHHNTKVEGVPTTSLIENGSQDGIEKTDKKSHLFLLSSHEESGIARLSQTLQAYLAEPAARDLPEDQFLHRLAYTLSEKRSSLPWKSYAAASTIEELQQALDGAPTKAARVPRSQALTFIFTGQGAQWFAMGRELQKYPVFQQSLSACSQYLKDFGSTWDLVEELNRDAKESIIDLPYVSQPSCTALQLSIIDLLASWGIHPQVTVGHSSGEIAAAYAKGAFNKEAAMRVAYFRGHLTGNITKTGSMAAVGLGPERVSEYLSRVTAGKIVIACINSPASVTLSGDVEGIDEVLTFLQADDIFARKLRVTTAYHSHHIQQISEEYLNSLSGKWELKPGNPKVRMFSSVSAKPIDGTELGPAYWVANLVSPVNFSGAVTAAANAGALGKRKASGKKGAADAMVEIGPHAALQGPLKQILDSIGDKGVSPKYFSAIKRKQDAIQTTLEVVGELLVLGHPVNIPLANTYTESTSALVDLPPYAWNTTNSYWHESAAVTAYKQRKHPRLELLGVRDPRSTKAEPAWHNYLRISEQPWIEHHQFQNTNIYPMAGMIVMAIEGLRQVETRTDVEGYTIRDVNIGSALVVPLDQTVETRLQLTPWRSGPNVSWSHWTEFTVSSRNESGSWTTNCTGLVSTSYKHETNSTFLDEEVAANALLSQEYNAISKSDLPSVDPTVFYTKLDESGFSLGPAFRGVKQLNLYDHKAHFSMEVIDTKDFYPKKWEPEHLIHPAVLDVFVHLLISSTGDAAEIKARVPVSTASLYISADFDSTSGTKYHGFSTSKKHGATNMLSDVIAFAEGGSKPLIALKGCKTVPLRGASDSSSGDGQSLRHVPVIPKKVIDVEISDVATLEQLLKGTDLASKLGSYLSLLGQKRPGLSVLEYSSSTSSTLLKALTAQAEELQASIASIALTSPLDGPADEETSVPEAWKNKVQQEKLDLTEDPSTQGFDDVALDVIILDVEEQGDISLVLKNAKKILKPSGILLIANHPSAISTDLLISTGFTSTTVSDLIIARHKPETEPSIRRVLIVTPSSTSSGLNQLIAQAESDLSSQGYEVDKADFANIPEQATPFLTLSALDVDTSFLESFDHETFTKLRSLFLASRGILWLTLDTASRGLVNGLGRTIRAEHPDISFTTLGLDTSAALDSALNTKTISSIIENISRKTFGETSDSEYVIRNNQVLVERLIPNPDLKALLDSSKTGNNLSAVKIPLKQVTKPLQLSICDPGLLDTFEYLSVPDLSEPLGDNQIEIEVGSVGLNFRDVMVAMGQMEDNTLGIECAGVVAKVGAGVQKFKVGDRVFGMHAGCFQTRVRVDPRTFQRTPDHLGDEEAASLMCTSATVVHSLIDVARLQRGESVLIHSAAGGVGQTAIRLAKYLGAEIFATVSSEKKKRLLIEEYGIKESHIFNSRDYSFADGILRLTNQRGVDVVINSLAGEALRRTWLCVAPFGRFIELGKRDIYDNSGLDMRPFLDNITFSGLDILTQVISYPDRFEAIGNQVVELLSKNAISPLNNLARYSFGEVSKAFRLMQSGGHVGKIVLYPRPDDIVPVVPEGLESFCLPHDATYVLIGGLGGIGRSVTRLLVERGARHLVFLSRSAASRPEAQALLDELHAQGVQAKAFAVDVAEKSQLEPVINDVKQSFPAIKGLIHCAMDLRDAVYSNMTADDWNASLRPKLLATRNLHDLLPTDLDFFICLSSIAGIVGSRGQANYNAGNTYQDALAHHRAASGLAATSINLSLVVGIGVSTERSEVFQLLKDGGLLGMDENDVLNVIKAAISGRTPTQVALGASTGGQLDKLAANDPYWFADSRFAVLNQLDRQGTGAVAGGQDWKKLLAAAASPDEVYEIVLQQLLEGVSKIIKADVEDMDSRKSLPALGIDSLVAIEIRTWLLKEFQADLSVFDIVSNDPLTGFAKKVMAKSALIRFCWLIRTCAYLITDFPDLFTIPRMARHEVADEVDRQNHRKAPAEANKSRVRESPFRGLWTLTQSDENNRLSTVFISKHKPSTFQASLRAIISPTPTFQALPIMATELKEYLVIIPDLPDALAKRQVLLKPHNQDAAPLVKAGRVPFFGSTLAHHSAEGQQVAENGTVMIIKAESEEEIKQIIRKDIFTIEGVWDFGKLSIWPFKSK</sequence>
<dbReference type="Pfam" id="PF23114">
    <property type="entry name" value="NAD-bd_HRPKS_sdrA"/>
    <property type="match status" value="1"/>
</dbReference>
<feature type="compositionally biased region" description="Low complexity" evidence="9">
    <location>
        <begin position="1"/>
        <end position="42"/>
    </location>
</feature>
<dbReference type="Pfam" id="PF16197">
    <property type="entry name" value="KAsynt_C_assoc"/>
    <property type="match status" value="1"/>
</dbReference>
<dbReference type="InterPro" id="IPR049551">
    <property type="entry name" value="PKS_DH_C"/>
</dbReference>
<feature type="region of interest" description="N-terminal hotdog fold" evidence="8">
    <location>
        <begin position="994"/>
        <end position="1127"/>
    </location>
</feature>
<dbReference type="GO" id="GO:0004312">
    <property type="term" value="F:fatty acid synthase activity"/>
    <property type="evidence" value="ECO:0007669"/>
    <property type="project" value="TreeGrafter"/>
</dbReference>
<dbReference type="Pfam" id="PF00698">
    <property type="entry name" value="Acyl_transf_1"/>
    <property type="match status" value="1"/>
</dbReference>
<evidence type="ECO:0000256" key="5">
    <source>
        <dbReference type="ARBA" id="ARBA00023002"/>
    </source>
</evidence>
<dbReference type="SUPFAM" id="SSF54909">
    <property type="entry name" value="Dimeric alpha+beta barrel"/>
    <property type="match status" value="1"/>
</dbReference>
<dbReference type="SMART" id="SM00825">
    <property type="entry name" value="PKS_KS"/>
    <property type="match status" value="1"/>
</dbReference>
<dbReference type="Gene3D" id="3.30.70.1060">
    <property type="entry name" value="Dimeric alpha+beta barrel"/>
    <property type="match status" value="1"/>
</dbReference>
<keyword evidence="7" id="KW-0012">Acyltransferase</keyword>
<dbReference type="InterPro" id="IPR036736">
    <property type="entry name" value="ACP-like_sf"/>
</dbReference>
<dbReference type="InterPro" id="IPR057326">
    <property type="entry name" value="KR_dom"/>
</dbReference>
<dbReference type="InterPro" id="IPR016039">
    <property type="entry name" value="Thiolase-like"/>
</dbReference>
<dbReference type="FunFam" id="3.40.50.720:FF:000209">
    <property type="entry name" value="Polyketide synthase Pks12"/>
    <property type="match status" value="1"/>
</dbReference>